<dbReference type="CDD" id="cd00025">
    <property type="entry name" value="BPI1"/>
    <property type="match status" value="1"/>
</dbReference>
<evidence type="ECO:0000256" key="7">
    <source>
        <dbReference type="ARBA" id="ARBA00022525"/>
    </source>
</evidence>
<feature type="disulfide bond" evidence="18">
    <location>
        <begin position="160"/>
        <end position="201"/>
    </location>
</feature>
<dbReference type="InterPro" id="IPR017943">
    <property type="entry name" value="Bactericidal_perm-incr_a/b_dom"/>
</dbReference>
<keyword evidence="11 17" id="KW-0443">Lipid metabolism</keyword>
<keyword evidence="8 17" id="KW-0153">Cholesterol metabolism</keyword>
<dbReference type="Pfam" id="PF01273">
    <property type="entry name" value="LBP_BPI_CETP"/>
    <property type="match status" value="1"/>
</dbReference>
<comment type="subcellular location">
    <subcellularLocation>
        <location evidence="17">Secreted</location>
    </subcellularLocation>
    <text evidence="17">Secreted in plasma.</text>
</comment>
<evidence type="ECO:0000256" key="2">
    <source>
        <dbReference type="ARBA" id="ARBA00001140"/>
    </source>
</evidence>
<keyword evidence="12 18" id="KW-1015">Disulfide bond</keyword>
<evidence type="ECO:0000256" key="8">
    <source>
        <dbReference type="ARBA" id="ARBA00022548"/>
    </source>
</evidence>
<evidence type="ECO:0000256" key="9">
    <source>
        <dbReference type="ARBA" id="ARBA00022729"/>
    </source>
</evidence>
<dbReference type="FunFam" id="3.15.20.10:FF:000002">
    <property type="entry name" value="Cholesteryl ester transfer protein"/>
    <property type="match status" value="1"/>
</dbReference>
<dbReference type="FunFam" id="3.15.10.10:FF:000002">
    <property type="entry name" value="Cholesteryl ester transfer protein"/>
    <property type="match status" value="1"/>
</dbReference>
<dbReference type="GO" id="GO:0031982">
    <property type="term" value="C:vesicle"/>
    <property type="evidence" value="ECO:0007669"/>
    <property type="project" value="Ensembl"/>
</dbReference>
<dbReference type="GO" id="GO:0010874">
    <property type="term" value="P:regulation of cholesterol efflux"/>
    <property type="evidence" value="ECO:0007669"/>
    <property type="project" value="Ensembl"/>
</dbReference>
<feature type="signal peptide" evidence="17">
    <location>
        <begin position="1"/>
        <end position="17"/>
    </location>
</feature>
<evidence type="ECO:0000313" key="22">
    <source>
        <dbReference type="Proteomes" id="UP000694564"/>
    </source>
</evidence>
<dbReference type="GO" id="GO:0043691">
    <property type="term" value="P:reverse cholesterol transport"/>
    <property type="evidence" value="ECO:0007669"/>
    <property type="project" value="InterPro"/>
</dbReference>
<feature type="chain" id="PRO_5034462059" description="Cholesteryl ester transfer protein" evidence="17">
    <location>
        <begin position="18"/>
        <end position="494"/>
    </location>
</feature>
<dbReference type="PROSITE" id="PS00400">
    <property type="entry name" value="LBP_BPI_CETP"/>
    <property type="match status" value="1"/>
</dbReference>
<comment type="catalytic activity">
    <reaction evidence="3">
        <text>1,2,3-tri-(9Z-octadecenoyl)-glycerol(in) = 1,2,3-tri-(9Z-octadecenoyl)-glycerol(out)</text>
        <dbReference type="Rhea" id="RHEA:43352"/>
        <dbReference type="ChEBI" id="CHEBI:53753"/>
    </reaction>
</comment>
<dbReference type="GO" id="GO:0006641">
    <property type="term" value="P:triglyceride metabolic process"/>
    <property type="evidence" value="ECO:0007669"/>
    <property type="project" value="Ensembl"/>
</dbReference>
<evidence type="ECO:0000256" key="11">
    <source>
        <dbReference type="ARBA" id="ARBA00023098"/>
    </source>
</evidence>
<evidence type="ECO:0000256" key="6">
    <source>
        <dbReference type="ARBA" id="ARBA00022448"/>
    </source>
</evidence>
<dbReference type="Gene3D" id="3.15.20.10">
    <property type="entry name" value="Bactericidal permeability-increasing protein, domain 2"/>
    <property type="match status" value="1"/>
</dbReference>
<dbReference type="GO" id="GO:0034375">
    <property type="term" value="P:high-density lipoprotein particle remodeling"/>
    <property type="evidence" value="ECO:0007669"/>
    <property type="project" value="UniProtKB-UniRule"/>
</dbReference>
<dbReference type="SUPFAM" id="SSF55394">
    <property type="entry name" value="Bactericidal permeability-increasing protein, BPI"/>
    <property type="match status" value="2"/>
</dbReference>
<dbReference type="GO" id="GO:0017129">
    <property type="term" value="F:triglyceride binding"/>
    <property type="evidence" value="ECO:0007669"/>
    <property type="project" value="Ensembl"/>
</dbReference>
<dbReference type="GO" id="GO:0032376">
    <property type="term" value="P:positive regulation of cholesterol transport"/>
    <property type="evidence" value="ECO:0007669"/>
    <property type="project" value="Ensembl"/>
</dbReference>
<keyword evidence="22" id="KW-1185">Reference proteome</keyword>
<feature type="domain" description="Lipid-binding serum glycoprotein N-terminal" evidence="19">
    <location>
        <begin position="31"/>
        <end position="258"/>
    </location>
</feature>
<dbReference type="GO" id="GO:0070328">
    <property type="term" value="P:triglyceride homeostasis"/>
    <property type="evidence" value="ECO:0007669"/>
    <property type="project" value="Ensembl"/>
</dbReference>
<keyword evidence="7 17" id="KW-0964">Secreted</keyword>
<dbReference type="GO" id="GO:0015485">
    <property type="term" value="F:cholesterol binding"/>
    <property type="evidence" value="ECO:0007669"/>
    <property type="project" value="Ensembl"/>
</dbReference>
<accession>A0A8D2DTE7</accession>
<organism evidence="21 22">
    <name type="scientific">Sciurus vulgaris</name>
    <name type="common">Eurasian red squirrel</name>
    <dbReference type="NCBI Taxonomy" id="55149"/>
    <lineage>
        <taxon>Eukaryota</taxon>
        <taxon>Metazoa</taxon>
        <taxon>Chordata</taxon>
        <taxon>Craniata</taxon>
        <taxon>Vertebrata</taxon>
        <taxon>Euteleostomi</taxon>
        <taxon>Mammalia</taxon>
        <taxon>Eutheria</taxon>
        <taxon>Euarchontoglires</taxon>
        <taxon>Glires</taxon>
        <taxon>Rodentia</taxon>
        <taxon>Sciuromorpha</taxon>
        <taxon>Sciuridae</taxon>
        <taxon>Sciurinae</taxon>
        <taxon>Sciurini</taxon>
        <taxon>Sciurus</taxon>
    </lineage>
</organism>
<keyword evidence="6 17" id="KW-0813">Transport</keyword>
<dbReference type="GO" id="GO:0055091">
    <property type="term" value="P:phospholipid homeostasis"/>
    <property type="evidence" value="ECO:0007669"/>
    <property type="project" value="Ensembl"/>
</dbReference>
<keyword evidence="14" id="KW-0325">Glycoprotein</keyword>
<evidence type="ECO:0000256" key="3">
    <source>
        <dbReference type="ARBA" id="ARBA00001417"/>
    </source>
</evidence>
<evidence type="ECO:0000256" key="1">
    <source>
        <dbReference type="ARBA" id="ARBA00000222"/>
    </source>
</evidence>
<dbReference type="GO" id="GO:0034364">
    <property type="term" value="C:high-density lipoprotein particle"/>
    <property type="evidence" value="ECO:0007669"/>
    <property type="project" value="UniProtKB-UniRule"/>
</dbReference>
<evidence type="ECO:0000256" key="18">
    <source>
        <dbReference type="PIRSR" id="PIRSR037185-50"/>
    </source>
</evidence>
<reference evidence="21" key="1">
    <citation type="submission" date="2025-08" db="UniProtKB">
        <authorList>
            <consortium name="Ensembl"/>
        </authorList>
    </citation>
    <scope>IDENTIFICATION</scope>
</reference>
<keyword evidence="15 17" id="KW-0753">Steroid metabolism</keyword>
<dbReference type="InterPro" id="IPR017942">
    <property type="entry name" value="Lipid-bd_serum_glycop_N"/>
</dbReference>
<dbReference type="Ensembl" id="ENSSVLT00005033436.1">
    <property type="protein sequence ID" value="ENSSVLP00005030105.1"/>
    <property type="gene ID" value="ENSSVLG00005023571.1"/>
</dbReference>
<dbReference type="GO" id="GO:0034372">
    <property type="term" value="P:very-low-density lipoprotein particle remodeling"/>
    <property type="evidence" value="ECO:0007669"/>
    <property type="project" value="UniProtKB-UniRule"/>
</dbReference>
<evidence type="ECO:0000256" key="12">
    <source>
        <dbReference type="ARBA" id="ARBA00023157"/>
    </source>
</evidence>
<evidence type="ECO:0000256" key="5">
    <source>
        <dbReference type="ARBA" id="ARBA00022354"/>
    </source>
</evidence>
<evidence type="ECO:0000313" key="21">
    <source>
        <dbReference type="Ensembl" id="ENSSVLP00005030105.1"/>
    </source>
</evidence>
<dbReference type="SMART" id="SM00329">
    <property type="entry name" value="BPI2"/>
    <property type="match status" value="1"/>
</dbReference>
<dbReference type="PANTHER" id="PTHR47616">
    <property type="entry name" value="CHOLESTERYL ESTER TRANSFER PROTEIN"/>
    <property type="match status" value="1"/>
</dbReference>
<evidence type="ECO:0000256" key="15">
    <source>
        <dbReference type="ARBA" id="ARBA00023221"/>
    </source>
</evidence>
<comment type="catalytic activity">
    <reaction evidence="1">
        <text>cholesteryl (9Z-octadecenoate)(in) = cholesteryl (9Z-octadecenoate)(out)</text>
        <dbReference type="Rhea" id="RHEA:43348"/>
        <dbReference type="ChEBI" id="CHEBI:46898"/>
    </reaction>
</comment>
<dbReference type="GO" id="GO:0005548">
    <property type="term" value="F:phospholipid transporter activity"/>
    <property type="evidence" value="ECO:0007669"/>
    <property type="project" value="Ensembl"/>
</dbReference>
<comment type="catalytic activity">
    <reaction evidence="2">
        <text>cholesteryl (9Z,12Z)-octadecadienoate(in) = cholesteryl (9Z,12Z)-octadecadienoate(out)</text>
        <dbReference type="Rhea" id="RHEA:43356"/>
        <dbReference type="ChEBI" id="CHEBI:41509"/>
    </reaction>
</comment>
<dbReference type="GO" id="GO:0042632">
    <property type="term" value="P:cholesterol homeostasis"/>
    <property type="evidence" value="ECO:0007669"/>
    <property type="project" value="Ensembl"/>
</dbReference>
<dbReference type="GO" id="GO:0120020">
    <property type="term" value="F:cholesterol transfer activity"/>
    <property type="evidence" value="ECO:0007669"/>
    <property type="project" value="Ensembl"/>
</dbReference>
<evidence type="ECO:0000259" key="20">
    <source>
        <dbReference type="SMART" id="SM00329"/>
    </source>
</evidence>
<keyword evidence="13" id="KW-1207">Sterol metabolism</keyword>
<dbReference type="SMART" id="SM00328">
    <property type="entry name" value="BPI1"/>
    <property type="match status" value="1"/>
</dbReference>
<feature type="domain" description="Lipid-binding serum glycoprotein C-terminal" evidence="20">
    <location>
        <begin position="272"/>
        <end position="477"/>
    </location>
</feature>
<proteinExistence type="inferred from homology"/>
<name>A0A8D2DTE7_SCIVU</name>
<reference evidence="21" key="2">
    <citation type="submission" date="2025-09" db="UniProtKB">
        <authorList>
            <consortium name="Ensembl"/>
        </authorList>
    </citation>
    <scope>IDENTIFICATION</scope>
</reference>
<dbReference type="InterPro" id="IPR017954">
    <property type="entry name" value="Lipid-bd_serum_glycop_CS"/>
</dbReference>
<gene>
    <name evidence="21" type="primary">CETP</name>
</gene>
<evidence type="ECO:0000256" key="4">
    <source>
        <dbReference type="ARBA" id="ARBA00007292"/>
    </source>
</evidence>
<evidence type="ECO:0000256" key="14">
    <source>
        <dbReference type="ARBA" id="ARBA00023180"/>
    </source>
</evidence>
<dbReference type="GeneTree" id="ENSGT01100000263546"/>
<dbReference type="Pfam" id="PF02886">
    <property type="entry name" value="LBP_BPI_CETP_C"/>
    <property type="match status" value="1"/>
</dbReference>
<dbReference type="GO" id="GO:2001140">
    <property type="term" value="P:positive regulation of phospholipid transport"/>
    <property type="evidence" value="ECO:0007669"/>
    <property type="project" value="Ensembl"/>
</dbReference>
<comment type="function">
    <text evidence="16">Involved in the transfer of neutral lipids, including cholesteryl ester and triglyceride, among lipoprotein particles. Allows the net movement of cholesteryl ester from high density lipoproteins/HDL to triglyceride-rich very low density lipoproteins/VLDL, and the equimolar transport of triglyceride from VLDL to HDL. Regulates the reverse cholesterol transport, by which excess cholesterol is removed from peripheral tissues and returned to the liver for elimination.</text>
</comment>
<dbReference type="GO" id="GO:0034197">
    <property type="term" value="P:triglyceride transport"/>
    <property type="evidence" value="ECO:0007669"/>
    <property type="project" value="UniProtKB-UniRule"/>
</dbReference>
<keyword evidence="10 17" id="KW-0445">Lipid transport</keyword>
<dbReference type="PANTHER" id="PTHR47616:SF1">
    <property type="entry name" value="CHOLESTERYL ESTER TRANSFER PROTEIN"/>
    <property type="match status" value="1"/>
</dbReference>
<evidence type="ECO:0000256" key="17">
    <source>
        <dbReference type="PIRNR" id="PIRNR037185"/>
    </source>
</evidence>
<dbReference type="Gene3D" id="3.15.10.10">
    <property type="entry name" value="Bactericidal permeability-increasing protein, domain 1"/>
    <property type="match status" value="1"/>
</dbReference>
<dbReference type="GO" id="GO:0046470">
    <property type="term" value="P:phosphatidylcholine metabolic process"/>
    <property type="evidence" value="ECO:0007669"/>
    <property type="project" value="Ensembl"/>
</dbReference>
<dbReference type="GO" id="GO:0008203">
    <property type="term" value="P:cholesterol metabolic process"/>
    <property type="evidence" value="ECO:0007669"/>
    <property type="project" value="UniProtKB-UniRule"/>
</dbReference>
<dbReference type="InterPro" id="IPR001124">
    <property type="entry name" value="Lipid-bd_serum_glycop_C"/>
</dbReference>
<protein>
    <recommendedName>
        <fullName evidence="5 17">Cholesteryl ester transfer protein</fullName>
    </recommendedName>
</protein>
<dbReference type="InterPro" id="IPR017130">
    <property type="entry name" value="Cholesteryl_ester_transfer"/>
</dbReference>
<dbReference type="GO" id="GO:0034374">
    <property type="term" value="P:low-density lipoprotein particle remodeling"/>
    <property type="evidence" value="ECO:0007669"/>
    <property type="project" value="Ensembl"/>
</dbReference>
<evidence type="ECO:0000256" key="10">
    <source>
        <dbReference type="ARBA" id="ARBA00023055"/>
    </source>
</evidence>
<comment type="similarity">
    <text evidence="4 17">Belongs to the BPI/LBP/Plunc superfamily. BPI/LBP family.</text>
</comment>
<dbReference type="AlphaFoldDB" id="A0A8D2DTE7"/>
<dbReference type="PIRSF" id="PIRSF037185">
    <property type="entry name" value="Cholesteryl_ester_transf"/>
    <property type="match status" value="1"/>
</dbReference>
<dbReference type="Proteomes" id="UP000694564">
    <property type="component" value="Chromosome 17"/>
</dbReference>
<evidence type="ECO:0000256" key="13">
    <source>
        <dbReference type="ARBA" id="ARBA00023166"/>
    </source>
</evidence>
<keyword evidence="9 17" id="KW-0732">Signal</keyword>
<dbReference type="GO" id="GO:0031210">
    <property type="term" value="F:phosphatidylcholine binding"/>
    <property type="evidence" value="ECO:0007669"/>
    <property type="project" value="Ensembl"/>
</dbReference>
<evidence type="ECO:0000256" key="16">
    <source>
        <dbReference type="ARBA" id="ARBA00045611"/>
    </source>
</evidence>
<evidence type="ECO:0000259" key="19">
    <source>
        <dbReference type="SMART" id="SM00328"/>
    </source>
</evidence>
<sequence length="494" mass="54102">MLAAVLLTLALLGSAHACSRGSSCPAGIACRITKPALLVLNQETAKVIQTAFQQASYPDITGEKALMLLGRIKYGLHSIQVSHLSIASSQVELVEAQSIDISIQNASVIFQGTLNYGYTSAWGLNIDHAVDFKIDSATDLRISTQLTSDSGRVRTNAASCHLSFHKLLLHLQGEREPGWIQQLFTSVISLTLKLVLKGQICKEIDVISNIMADFVQTRAASILSDGDIGVDISLTGPPDVTATHLESHHKGHLVYKNVSEDRPLPAFAPRLLGASRMLYFWFSEQVLDSLAKAAFQDGRLMLRLTGDEFKAVLETHGFNTDQEMFLELFSNTPISQTQVTVYCLKRPKIACQNKGVVVTSSVVVKFLFPHPDGQSAVAHTFEEEIVTTVQASYAKKKLSLRLLDVQTQPKAASSTTESSSKSVQSFLRSMVPTVGIPEVMTRLEETLTALMNSKGLDLFDIINPEIIPRDGFLLLQMDFGFPEHLLVDFLQSLS</sequence>